<organism evidence="1 2">
    <name type="scientific">Steinernema carpocapsae</name>
    <name type="common">Entomopathogenic nematode</name>
    <dbReference type="NCBI Taxonomy" id="34508"/>
    <lineage>
        <taxon>Eukaryota</taxon>
        <taxon>Metazoa</taxon>
        <taxon>Ecdysozoa</taxon>
        <taxon>Nematoda</taxon>
        <taxon>Chromadorea</taxon>
        <taxon>Rhabditida</taxon>
        <taxon>Tylenchina</taxon>
        <taxon>Panagrolaimomorpha</taxon>
        <taxon>Strongyloidoidea</taxon>
        <taxon>Steinernematidae</taxon>
        <taxon>Steinernema</taxon>
    </lineage>
</organism>
<dbReference type="Proteomes" id="UP000298663">
    <property type="component" value="Unassembled WGS sequence"/>
</dbReference>
<dbReference type="AlphaFoldDB" id="A0A4U5M7E5"/>
<evidence type="ECO:0000313" key="2">
    <source>
        <dbReference type="Proteomes" id="UP000298663"/>
    </source>
</evidence>
<name>A0A4U5M7E5_STECR</name>
<keyword evidence="2" id="KW-1185">Reference proteome</keyword>
<protein>
    <submittedName>
        <fullName evidence="1">Uncharacterized protein</fullName>
    </submittedName>
</protein>
<gene>
    <name evidence="1" type="ORF">L596_025022</name>
</gene>
<evidence type="ECO:0000313" key="1">
    <source>
        <dbReference type="EMBL" id="TKR64503.1"/>
    </source>
</evidence>
<sequence>MSDEKRPTLLTAAVSLSGRTTISRQSIASLVYILRCKHSQSPYFDLQFNHNKFIGKPKNEKSLTGRERELPTLYLCRYSVR</sequence>
<comment type="caution">
    <text evidence="1">The sequence shown here is derived from an EMBL/GenBank/DDBJ whole genome shotgun (WGS) entry which is preliminary data.</text>
</comment>
<reference evidence="1 2" key="1">
    <citation type="journal article" date="2015" name="Genome Biol.">
        <title>Comparative genomics of Steinernema reveals deeply conserved gene regulatory networks.</title>
        <authorList>
            <person name="Dillman A.R."/>
            <person name="Macchietto M."/>
            <person name="Porter C.F."/>
            <person name="Rogers A."/>
            <person name="Williams B."/>
            <person name="Antoshechkin I."/>
            <person name="Lee M.M."/>
            <person name="Goodwin Z."/>
            <person name="Lu X."/>
            <person name="Lewis E.E."/>
            <person name="Goodrich-Blair H."/>
            <person name="Stock S.P."/>
            <person name="Adams B.J."/>
            <person name="Sternberg P.W."/>
            <person name="Mortazavi A."/>
        </authorList>
    </citation>
    <scope>NUCLEOTIDE SEQUENCE [LARGE SCALE GENOMIC DNA]</scope>
    <source>
        <strain evidence="1 2">ALL</strain>
    </source>
</reference>
<reference evidence="1 2" key="2">
    <citation type="journal article" date="2019" name="G3 (Bethesda)">
        <title>Hybrid Assembly of the Genome of the Entomopathogenic Nematode Steinernema carpocapsae Identifies the X-Chromosome.</title>
        <authorList>
            <person name="Serra L."/>
            <person name="Macchietto M."/>
            <person name="Macias-Munoz A."/>
            <person name="McGill C.J."/>
            <person name="Rodriguez I.M."/>
            <person name="Rodriguez B."/>
            <person name="Murad R."/>
            <person name="Mortazavi A."/>
        </authorList>
    </citation>
    <scope>NUCLEOTIDE SEQUENCE [LARGE SCALE GENOMIC DNA]</scope>
    <source>
        <strain evidence="1 2">ALL</strain>
    </source>
</reference>
<accession>A0A4U5M7E5</accession>
<dbReference type="EMBL" id="AZBU02000009">
    <property type="protein sequence ID" value="TKR64503.1"/>
    <property type="molecule type" value="Genomic_DNA"/>
</dbReference>
<proteinExistence type="predicted"/>